<dbReference type="SUPFAM" id="SSF52540">
    <property type="entry name" value="P-loop containing nucleoside triphosphate hydrolases"/>
    <property type="match status" value="1"/>
</dbReference>
<proteinExistence type="predicted"/>
<dbReference type="Proteomes" id="UP000031737">
    <property type="component" value="Unassembled WGS sequence"/>
</dbReference>
<sequence length="628" mass="71755">MSLNPNAMPWNMPESGVDPGMDANTRMGQQDPRFHGYPSYYPNQHTHQMAPVMVPQQMPRHMMGPPFPNPNHMPPMPNNEPLQPYNNPRLRPQHYNANAMHSMQPVSVPSYKKSRPVVVVVFGYRRVGKTSVAKRISEVRNYKYISLKSKEEDVVVSPTDYVAPLADLLAWKNTFEGIVIDDIVVRNKFEPYYVHFLLQKHGLKFDVVVVLDNDLDNTKLRGVNYDEPLQRQLHPESYEFCASYLEGEPTLVVECREKALDEVVADALRQLGDVNPAKESTISLKEVELMPKCPLETNPTLVAAILEAQAQQLNLDEVASFPFSEPNFLLEYAVFARHAYALRSYMITPWIQGDKVSLIGYQGKVYIHLPSYNIVFRFTDAPSTLMQLSKGTADNNEIGFIFEATFVRDKIYISGLLMMGERKGSDMLVGERVELLRQKLKDMDSGTVDLLPWYPVQSMEVCESENPEASGILFVNPDGVLFGRYDSRNFLYPLQRKKSVELRIWNGNFSGDTWTFDAFCEEVESEKLIEGVPVHVPDTEVTNYCINDGNILECVRQDYHAGPNKTRRGAKRFVFQGRCQWKVQPTTMYRQEVFVSDAKWPFERMTQACMSIKHVPATRPEEPATADR</sequence>
<dbReference type="InterPro" id="IPR027417">
    <property type="entry name" value="P-loop_NTPase"/>
</dbReference>
<protein>
    <recommendedName>
        <fullName evidence="3">G5-interacting protein</fullName>
    </recommendedName>
</protein>
<accession>A0A061J3L5</accession>
<dbReference type="Gene3D" id="3.40.50.300">
    <property type="entry name" value="P-loop containing nucleotide triphosphate hydrolases"/>
    <property type="match status" value="1"/>
</dbReference>
<reference evidence="1 2" key="1">
    <citation type="submission" date="2013-07" db="EMBL/GenBank/DDBJ databases">
        <authorList>
            <person name="Stoco P.H."/>
            <person name="Wagner G."/>
            <person name="Gerber A."/>
            <person name="Zaha A."/>
            <person name="Thompson C."/>
            <person name="Bartholomeu D.C."/>
            <person name="Luckemeyer D.D."/>
            <person name="Bahia D."/>
            <person name="Loreto E."/>
            <person name="Prestes E.B."/>
            <person name="Lima F.M."/>
            <person name="Rodrigues-Luiz G."/>
            <person name="Vallejo G.A."/>
            <person name="Filho J.F."/>
            <person name="Monteiro K.M."/>
            <person name="Tyler K.M."/>
            <person name="de Almeida L.G."/>
            <person name="Ortiz M.F."/>
            <person name="Siervo M.A."/>
            <person name="de Moraes M.H."/>
            <person name="Cunha O.L."/>
            <person name="Mendonca-Neto R."/>
            <person name="Silva R."/>
            <person name="Teixeira S.M."/>
            <person name="Murta S.M."/>
            <person name="Sincero T.C."/>
            <person name="Mendes T.A."/>
            <person name="Urmenyi T.P."/>
            <person name="Silva V.G."/>
            <person name="da Rocha W.D."/>
            <person name="Andersson B."/>
            <person name="Romanha A.J."/>
            <person name="Steindel M."/>
            <person name="de Vasconcelos A.T."/>
            <person name="Grisard E.C."/>
        </authorList>
    </citation>
    <scope>NUCLEOTIDE SEQUENCE [LARGE SCALE GENOMIC DNA]</scope>
    <source>
        <strain evidence="1 2">SC58</strain>
    </source>
</reference>
<dbReference type="EMBL" id="AUPL01003363">
    <property type="protein sequence ID" value="ESL08925.1"/>
    <property type="molecule type" value="Genomic_DNA"/>
</dbReference>
<comment type="caution">
    <text evidence="1">The sequence shown here is derived from an EMBL/GenBank/DDBJ whole genome shotgun (WGS) entry which is preliminary data.</text>
</comment>
<keyword evidence="2" id="KW-1185">Reference proteome</keyword>
<organism evidence="1 2">
    <name type="scientific">Trypanosoma rangeli SC58</name>
    <dbReference type="NCBI Taxonomy" id="429131"/>
    <lineage>
        <taxon>Eukaryota</taxon>
        <taxon>Discoba</taxon>
        <taxon>Euglenozoa</taxon>
        <taxon>Kinetoplastea</taxon>
        <taxon>Metakinetoplastina</taxon>
        <taxon>Trypanosomatida</taxon>
        <taxon>Trypanosomatidae</taxon>
        <taxon>Trypanosoma</taxon>
        <taxon>Herpetosoma</taxon>
    </lineage>
</organism>
<dbReference type="OrthoDB" id="278535at2759"/>
<gene>
    <name evidence="1" type="ORF">TRSC58_03363</name>
</gene>
<evidence type="ECO:0000313" key="1">
    <source>
        <dbReference type="EMBL" id="ESL08925.1"/>
    </source>
</evidence>
<name>A0A061J3L5_TRYRA</name>
<dbReference type="VEuPathDB" id="TriTrypDB:TRSC58_03363"/>
<dbReference type="AlphaFoldDB" id="A0A061J3L5"/>
<evidence type="ECO:0000313" key="2">
    <source>
        <dbReference type="Proteomes" id="UP000031737"/>
    </source>
</evidence>
<evidence type="ECO:0008006" key="3">
    <source>
        <dbReference type="Google" id="ProtNLM"/>
    </source>
</evidence>